<feature type="transmembrane region" description="Helical" evidence="1">
    <location>
        <begin position="363"/>
        <end position="380"/>
    </location>
</feature>
<keyword evidence="1" id="KW-0812">Transmembrane</keyword>
<feature type="transmembrane region" description="Helical" evidence="1">
    <location>
        <begin position="123"/>
        <end position="142"/>
    </location>
</feature>
<feature type="transmembrane region" description="Helical" evidence="1">
    <location>
        <begin position="267"/>
        <end position="287"/>
    </location>
</feature>
<proteinExistence type="predicted"/>
<dbReference type="EMBL" id="JAAKZF010000002">
    <property type="protein sequence ID" value="NGO50134.1"/>
    <property type="molecule type" value="Genomic_DNA"/>
</dbReference>
<reference evidence="2 3" key="1">
    <citation type="submission" date="2020-02" db="EMBL/GenBank/DDBJ databases">
        <title>Genome sequence of strain CCNWXJ40-4.</title>
        <authorList>
            <person name="Gao J."/>
            <person name="Sun J."/>
        </authorList>
    </citation>
    <scope>NUCLEOTIDE SEQUENCE [LARGE SCALE GENOMIC DNA]</scope>
    <source>
        <strain evidence="2 3">CCNWXJ 40-4</strain>
    </source>
</reference>
<evidence type="ECO:0000256" key="1">
    <source>
        <dbReference type="SAM" id="Phobius"/>
    </source>
</evidence>
<organism evidence="2 3">
    <name type="scientific">Allomesorhizobium camelthorni</name>
    <dbReference type="NCBI Taxonomy" id="475069"/>
    <lineage>
        <taxon>Bacteria</taxon>
        <taxon>Pseudomonadati</taxon>
        <taxon>Pseudomonadota</taxon>
        <taxon>Alphaproteobacteria</taxon>
        <taxon>Hyphomicrobiales</taxon>
        <taxon>Phyllobacteriaceae</taxon>
        <taxon>Allomesorhizobium</taxon>
    </lineage>
</organism>
<dbReference type="Proteomes" id="UP001642900">
    <property type="component" value="Unassembled WGS sequence"/>
</dbReference>
<feature type="transmembrane region" description="Helical" evidence="1">
    <location>
        <begin position="154"/>
        <end position="174"/>
    </location>
</feature>
<sequence length="578" mass="63077">MSMAAQQGKTAGRAAWSASPLFVMGLVLALVPVMLLFPLRVPIGPMYWDVFIYYDAANRIFDGQVPVNDFFVPVGPLGYYLFAGWLALFPNGAPTLLAHWSLLAVTAPLMALVVRHVDARSRTTAYALLIPFLIFALLPFNSREFYPFPGSDGFGIYNRQICQMLYVLVAALMFVRNPRLLALIVATAMTALFFLKITGVVSGAIICLFAFMAGRVPLRYALAAAGAFLAVLTLLELTSGLVSHYVQDILALVAINSGSLAPRFLQAISHTFGVLLPAGALILLLIWSGRDKLAARFSAIRAERSAASIAKFLDNDAFWLAVVLFAGITFETQNTGSQAMIFVWPVILSIVMRSGSLMAKPKLLIATFVLAAAVALPPAINTIERAARAYAGSVKNFPLEHANLKSLGAVTMRGDVLDRSNNMIEFYPVHRAVYEEIVRMGELPSFVLYSDFDFQITHLKAIDRAIDSIKALEAENGVRFETIMALNFVNPFPWLMDRSAPEHIAIGADPMRAVPPPGPLVADSIRETDLILHPKCPPTTANAVLLELYAPMMAGHRKIALDACFDAYVHPKFAGKLD</sequence>
<dbReference type="RefSeq" id="WP_165023121.1">
    <property type="nucleotide sequence ID" value="NZ_JAAKZF010000002.1"/>
</dbReference>
<comment type="caution">
    <text evidence="2">The sequence shown here is derived from an EMBL/GenBank/DDBJ whole genome shotgun (WGS) entry which is preliminary data.</text>
</comment>
<feature type="transmembrane region" description="Helical" evidence="1">
    <location>
        <begin position="220"/>
        <end position="247"/>
    </location>
</feature>
<accession>A0A6G4W6G0</accession>
<feature type="transmembrane region" description="Helical" evidence="1">
    <location>
        <begin position="180"/>
        <end position="213"/>
    </location>
</feature>
<feature type="transmembrane region" description="Helical" evidence="1">
    <location>
        <begin position="70"/>
        <end position="89"/>
    </location>
</feature>
<name>A0A6G4W6G0_9HYPH</name>
<feature type="transmembrane region" description="Helical" evidence="1">
    <location>
        <begin position="21"/>
        <end position="39"/>
    </location>
</feature>
<keyword evidence="3" id="KW-1185">Reference proteome</keyword>
<protein>
    <recommendedName>
        <fullName evidence="4">Glycosyltransferase family 39 protein</fullName>
    </recommendedName>
</protein>
<evidence type="ECO:0000313" key="2">
    <source>
        <dbReference type="EMBL" id="NGO50134.1"/>
    </source>
</evidence>
<feature type="transmembrane region" description="Helical" evidence="1">
    <location>
        <begin position="308"/>
        <end position="329"/>
    </location>
</feature>
<feature type="transmembrane region" description="Helical" evidence="1">
    <location>
        <begin position="96"/>
        <end position="117"/>
    </location>
</feature>
<evidence type="ECO:0008006" key="4">
    <source>
        <dbReference type="Google" id="ProtNLM"/>
    </source>
</evidence>
<feature type="transmembrane region" description="Helical" evidence="1">
    <location>
        <begin position="335"/>
        <end position="351"/>
    </location>
</feature>
<keyword evidence="1" id="KW-1133">Transmembrane helix</keyword>
<evidence type="ECO:0000313" key="3">
    <source>
        <dbReference type="Proteomes" id="UP001642900"/>
    </source>
</evidence>
<gene>
    <name evidence="2" type="ORF">G6N73_02895</name>
</gene>
<keyword evidence="1" id="KW-0472">Membrane</keyword>
<dbReference type="AlphaFoldDB" id="A0A6G4W6G0"/>